<dbReference type="PANTHER" id="PTHR12526:SF510">
    <property type="entry name" value="D-INOSITOL 3-PHOSPHATE GLYCOSYLTRANSFERASE"/>
    <property type="match status" value="1"/>
</dbReference>
<keyword evidence="4" id="KW-1185">Reference proteome</keyword>
<comment type="caution">
    <text evidence="3">The sequence shown here is derived from an EMBL/GenBank/DDBJ whole genome shotgun (WGS) entry which is preliminary data.</text>
</comment>
<dbReference type="EMBL" id="RKRA01000001">
    <property type="protein sequence ID" value="RPF25903.1"/>
    <property type="molecule type" value="Genomic_DNA"/>
</dbReference>
<proteinExistence type="predicted"/>
<protein>
    <submittedName>
        <fullName evidence="3">Glycosyltransferase involved in cell wall biosynthesis</fullName>
    </submittedName>
</protein>
<evidence type="ECO:0000313" key="4">
    <source>
        <dbReference type="Proteomes" id="UP000280726"/>
    </source>
</evidence>
<keyword evidence="1" id="KW-0328">Glycosyltransferase</keyword>
<name>A0A3N4YZT8_9MICO</name>
<dbReference type="AlphaFoldDB" id="A0A3N4YZT8"/>
<evidence type="ECO:0000313" key="3">
    <source>
        <dbReference type="EMBL" id="RPF25903.1"/>
    </source>
</evidence>
<evidence type="ECO:0000256" key="2">
    <source>
        <dbReference type="ARBA" id="ARBA00022679"/>
    </source>
</evidence>
<dbReference type="SUPFAM" id="SSF53756">
    <property type="entry name" value="UDP-Glycosyltransferase/glycogen phosphorylase"/>
    <property type="match status" value="1"/>
</dbReference>
<dbReference type="GO" id="GO:0016757">
    <property type="term" value="F:glycosyltransferase activity"/>
    <property type="evidence" value="ECO:0007669"/>
    <property type="project" value="UniProtKB-KW"/>
</dbReference>
<dbReference type="Pfam" id="PF13692">
    <property type="entry name" value="Glyco_trans_1_4"/>
    <property type="match status" value="1"/>
</dbReference>
<evidence type="ECO:0000256" key="1">
    <source>
        <dbReference type="ARBA" id="ARBA00022676"/>
    </source>
</evidence>
<sequence length="377" mass="39924">MRVLGFGTYDTQRHPRVGVLLDGMRALGLDVTELVHPLGLTTAERVRILQQPWRVPSLVVRLVTRWARLVAGAAGQRPEVVLVGYMGHFDVLLARGVFPRSTIVLDHLVFAAGTATDRGTRPGLRTWLLSLLDRAAIAAADVIVVDTEEHGELVPDRRRKDTVVAPVGAPLEWFAAGAAARTGLTGRDGTSPLTVVFYGLFTPLQGTPVIGRALRLLHERGVAVRTTLVGDGQDAAEVRAELEGFSEVHWRAWVGPDELPALVAEHDVCLGVFGDEGKALRVVPNKVYQGAAAGAAIVTSDTAPQRRVLDGCAVLVTPGDPAALADALADLAGDAEALAAWRSRAAGLAGRAFTPAAVAAPVVDALRTRPNRRAGAR</sequence>
<dbReference type="Proteomes" id="UP000280726">
    <property type="component" value="Unassembled WGS sequence"/>
</dbReference>
<gene>
    <name evidence="3" type="ORF">EDD32_0317</name>
</gene>
<reference evidence="3 4" key="1">
    <citation type="submission" date="2018-11" db="EMBL/GenBank/DDBJ databases">
        <title>Sequencing the genomes of 1000 actinobacteria strains.</title>
        <authorList>
            <person name="Klenk H.-P."/>
        </authorList>
    </citation>
    <scope>NUCLEOTIDE SEQUENCE [LARGE SCALE GENOMIC DNA]</scope>
    <source>
        <strain evidence="3 4">DSM 14418</strain>
    </source>
</reference>
<dbReference type="Gene3D" id="3.40.50.2000">
    <property type="entry name" value="Glycogen Phosphorylase B"/>
    <property type="match status" value="1"/>
</dbReference>
<organism evidence="3 4">
    <name type="scientific">Georgenia muralis</name>
    <dbReference type="NCBI Taxonomy" id="154117"/>
    <lineage>
        <taxon>Bacteria</taxon>
        <taxon>Bacillati</taxon>
        <taxon>Actinomycetota</taxon>
        <taxon>Actinomycetes</taxon>
        <taxon>Micrococcales</taxon>
        <taxon>Bogoriellaceae</taxon>
        <taxon>Georgenia</taxon>
    </lineage>
</organism>
<dbReference type="PANTHER" id="PTHR12526">
    <property type="entry name" value="GLYCOSYLTRANSFERASE"/>
    <property type="match status" value="1"/>
</dbReference>
<dbReference type="RefSeq" id="WP_246005922.1">
    <property type="nucleotide sequence ID" value="NZ_RKRA01000001.1"/>
</dbReference>
<accession>A0A3N4YZT8</accession>
<keyword evidence="2 3" id="KW-0808">Transferase</keyword>